<dbReference type="InterPro" id="IPR003594">
    <property type="entry name" value="HATPase_dom"/>
</dbReference>
<dbReference type="GO" id="GO:0046872">
    <property type="term" value="F:metal ion binding"/>
    <property type="evidence" value="ECO:0007669"/>
    <property type="project" value="UniProtKB-KW"/>
</dbReference>
<evidence type="ECO:0000256" key="8">
    <source>
        <dbReference type="ARBA" id="ARBA00022553"/>
    </source>
</evidence>
<dbReference type="GO" id="GO:0016020">
    <property type="term" value="C:membrane"/>
    <property type="evidence" value="ECO:0007669"/>
    <property type="project" value="InterPro"/>
</dbReference>
<evidence type="ECO:0000256" key="3">
    <source>
        <dbReference type="ARBA" id="ARBA00004496"/>
    </source>
</evidence>
<accession>A0A5C6FSS3</accession>
<dbReference type="InterPro" id="IPR011712">
    <property type="entry name" value="Sig_transdc_His_kin_sub3_dim/P"/>
</dbReference>
<evidence type="ECO:0000256" key="5">
    <source>
        <dbReference type="ARBA" id="ARBA00017322"/>
    </source>
</evidence>
<dbReference type="GO" id="GO:0046983">
    <property type="term" value="F:protein dimerization activity"/>
    <property type="evidence" value="ECO:0007669"/>
    <property type="project" value="InterPro"/>
</dbReference>
<organism evidence="22 23">
    <name type="scientific">Crateriforma conspicua</name>
    <dbReference type="NCBI Taxonomy" id="2527996"/>
    <lineage>
        <taxon>Bacteria</taxon>
        <taxon>Pseudomonadati</taxon>
        <taxon>Planctomycetota</taxon>
        <taxon>Planctomycetia</taxon>
        <taxon>Planctomycetales</taxon>
        <taxon>Planctomycetaceae</taxon>
        <taxon>Crateriforma</taxon>
    </lineage>
</organism>
<dbReference type="PROSITE" id="PS50109">
    <property type="entry name" value="HIS_KIN"/>
    <property type="match status" value="1"/>
</dbReference>
<dbReference type="EMBL" id="SJPZ01000001">
    <property type="protein sequence ID" value="TWU64558.1"/>
    <property type="molecule type" value="Genomic_DNA"/>
</dbReference>
<comment type="cofactor">
    <cofactor evidence="2">
        <name>[4Fe-4S] cluster</name>
        <dbReference type="ChEBI" id="CHEBI:49883"/>
    </cofactor>
</comment>
<dbReference type="InterPro" id="IPR004358">
    <property type="entry name" value="Sig_transdc_His_kin-like_C"/>
</dbReference>
<dbReference type="InterPro" id="IPR005467">
    <property type="entry name" value="His_kinase_dom"/>
</dbReference>
<feature type="domain" description="Histidine kinase" evidence="21">
    <location>
        <begin position="468"/>
        <end position="657"/>
    </location>
</feature>
<keyword evidence="10" id="KW-0479">Metal-binding</keyword>
<evidence type="ECO:0000256" key="18">
    <source>
        <dbReference type="ARBA" id="ARBA00030800"/>
    </source>
</evidence>
<keyword evidence="8" id="KW-0597">Phosphoprotein</keyword>
<evidence type="ECO:0000256" key="7">
    <source>
        <dbReference type="ARBA" id="ARBA00022490"/>
    </source>
</evidence>
<evidence type="ECO:0000256" key="16">
    <source>
        <dbReference type="ARBA" id="ARBA00023014"/>
    </source>
</evidence>
<keyword evidence="6" id="KW-0004">4Fe-4S</keyword>
<evidence type="ECO:0000313" key="23">
    <source>
        <dbReference type="Proteomes" id="UP000316476"/>
    </source>
</evidence>
<dbReference type="GO" id="GO:0000155">
    <property type="term" value="F:phosphorelay sensor kinase activity"/>
    <property type="evidence" value="ECO:0007669"/>
    <property type="project" value="InterPro"/>
</dbReference>
<dbReference type="GO" id="GO:0005524">
    <property type="term" value="F:ATP binding"/>
    <property type="evidence" value="ECO:0007669"/>
    <property type="project" value="UniProtKB-KW"/>
</dbReference>
<evidence type="ECO:0000256" key="10">
    <source>
        <dbReference type="ARBA" id="ARBA00022723"/>
    </source>
</evidence>
<dbReference type="Proteomes" id="UP000316476">
    <property type="component" value="Unassembled WGS sequence"/>
</dbReference>
<evidence type="ECO:0000256" key="11">
    <source>
        <dbReference type="ARBA" id="ARBA00022741"/>
    </source>
</evidence>
<dbReference type="Pfam" id="PF02518">
    <property type="entry name" value="HATPase_c"/>
    <property type="match status" value="1"/>
</dbReference>
<dbReference type="Gene3D" id="1.20.5.1930">
    <property type="match status" value="1"/>
</dbReference>
<keyword evidence="9 22" id="KW-0808">Transferase</keyword>
<evidence type="ECO:0000256" key="1">
    <source>
        <dbReference type="ARBA" id="ARBA00000085"/>
    </source>
</evidence>
<evidence type="ECO:0000256" key="2">
    <source>
        <dbReference type="ARBA" id="ARBA00001966"/>
    </source>
</evidence>
<reference evidence="22 23" key="1">
    <citation type="submission" date="2019-02" db="EMBL/GenBank/DDBJ databases">
        <title>Deep-cultivation of Planctomycetes and their phenomic and genomic characterization uncovers novel biology.</title>
        <authorList>
            <person name="Wiegand S."/>
            <person name="Jogler M."/>
            <person name="Boedeker C."/>
            <person name="Pinto D."/>
            <person name="Vollmers J."/>
            <person name="Rivas-Marin E."/>
            <person name="Kohn T."/>
            <person name="Peeters S.H."/>
            <person name="Heuer A."/>
            <person name="Rast P."/>
            <person name="Oberbeckmann S."/>
            <person name="Bunk B."/>
            <person name="Jeske O."/>
            <person name="Meyerdierks A."/>
            <person name="Storesund J.E."/>
            <person name="Kallscheuer N."/>
            <person name="Luecker S."/>
            <person name="Lage O.M."/>
            <person name="Pohl T."/>
            <person name="Merkel B.J."/>
            <person name="Hornburger P."/>
            <person name="Mueller R.-W."/>
            <person name="Bruemmer F."/>
            <person name="Labrenz M."/>
            <person name="Spormann A.M."/>
            <person name="Op Den Camp H."/>
            <person name="Overmann J."/>
            <person name="Amann R."/>
            <person name="Jetten M.S.M."/>
            <person name="Mascher T."/>
            <person name="Medema M.H."/>
            <person name="Devos D.P."/>
            <person name="Kaster A.-K."/>
            <person name="Ovreas L."/>
            <person name="Rohde M."/>
            <person name="Galperin M.Y."/>
            <person name="Jogler C."/>
        </authorList>
    </citation>
    <scope>NUCLEOTIDE SEQUENCE [LARGE SCALE GENOMIC DNA]</scope>
    <source>
        <strain evidence="22 23">V7</strain>
    </source>
</reference>
<keyword evidence="7" id="KW-0963">Cytoplasm</keyword>
<evidence type="ECO:0000313" key="22">
    <source>
        <dbReference type="EMBL" id="TWU64558.1"/>
    </source>
</evidence>
<feature type="transmembrane region" description="Helical" evidence="20">
    <location>
        <begin position="429"/>
        <end position="451"/>
    </location>
</feature>
<evidence type="ECO:0000259" key="21">
    <source>
        <dbReference type="PROSITE" id="PS50109"/>
    </source>
</evidence>
<proteinExistence type="predicted"/>
<evidence type="ECO:0000256" key="13">
    <source>
        <dbReference type="ARBA" id="ARBA00022840"/>
    </source>
</evidence>
<dbReference type="Pfam" id="PF07730">
    <property type="entry name" value="HisKA_3"/>
    <property type="match status" value="1"/>
</dbReference>
<dbReference type="GO" id="GO:0005737">
    <property type="term" value="C:cytoplasm"/>
    <property type="evidence" value="ECO:0007669"/>
    <property type="project" value="UniProtKB-SubCell"/>
</dbReference>
<keyword evidence="20" id="KW-0812">Transmembrane</keyword>
<keyword evidence="20" id="KW-1133">Transmembrane helix</keyword>
<evidence type="ECO:0000256" key="6">
    <source>
        <dbReference type="ARBA" id="ARBA00022485"/>
    </source>
</evidence>
<dbReference type="PRINTS" id="PR00344">
    <property type="entry name" value="BCTRLSENSOR"/>
</dbReference>
<sequence length="657" mass="73253">MAAIPVHADDVVVVSETNASFTDRMSRLLSARVRRLERERDEWTNKIAGSPPLSRRTQAGRLGFHSTPADSEDESRTLSLTFDRPQDLTTIGLVPARVDSTIHADEDYGFPRRFRIEVSTDGVEFKIVTDETGQDVAPPVGYPYQVHGHWPAVRIVRITATKLWPIHDRWGWTLGEVMLLNGQRQVGGLATVDAKHSFEAPPVWSRDYVNDGRSILGLPVGREISPTSGYLARRDKNPAAEKWLQVDLCPEGGQPPAIDEVCLVPARPIDYADRAAYGFPPRFRVLASDESDFQTHDVIADHSGETFPSPGDNPVVLPVTPGLPRRFVRFEAVELWDCSWKCSFALAEIQVLSGDKNAALNKPVTVTDVIEPEQARGLWSPEFAVDGFSGHHRLLPPATWLKQLAERQVAEIEMARIERNLQRARNDTIAMVSMLALFTLAGLSGWIVLLWRRWNREQRELRERIAGDLHDDLGSNLGSIALTSGLLVQSGDLPESASEDLRRIKQIAGDTLHSLRDLVWLIDSPPCDLNAFRSRLSEAAASLLGEIEHEVTLDSPDSSGKLSIETRRHYYLAAKEILHNVSRHSHATKVAIRLRREGKKLRIEVHDNGRGFDRDREDGTGHGLRSLQRRAKSFGGTVTIETTPEQGTKVTLEGPLK</sequence>
<dbReference type="PANTHER" id="PTHR24421">
    <property type="entry name" value="NITRATE/NITRITE SENSOR PROTEIN NARX-RELATED"/>
    <property type="match status" value="1"/>
</dbReference>
<comment type="caution">
    <text evidence="22">The sequence shown here is derived from an EMBL/GenBank/DDBJ whole genome shotgun (WGS) entry which is preliminary data.</text>
</comment>
<keyword evidence="16" id="KW-0411">Iron-sulfur</keyword>
<keyword evidence="20" id="KW-0472">Membrane</keyword>
<dbReference type="AlphaFoldDB" id="A0A5C6FSS3"/>
<dbReference type="Gene3D" id="2.60.120.260">
    <property type="entry name" value="Galactose-binding domain-like"/>
    <property type="match status" value="1"/>
</dbReference>
<protein>
    <recommendedName>
        <fullName evidence="5">Oxygen sensor histidine kinase NreB</fullName>
        <ecNumber evidence="4">2.7.13.3</ecNumber>
    </recommendedName>
    <alternativeName>
        <fullName evidence="18">Nitrogen regulation protein B</fullName>
    </alternativeName>
</protein>
<keyword evidence="14" id="KW-0408">Iron</keyword>
<evidence type="ECO:0000256" key="14">
    <source>
        <dbReference type="ARBA" id="ARBA00023004"/>
    </source>
</evidence>
<dbReference type="GO" id="GO:0051539">
    <property type="term" value="F:4 iron, 4 sulfur cluster binding"/>
    <property type="evidence" value="ECO:0007669"/>
    <property type="project" value="UniProtKB-KW"/>
</dbReference>
<dbReference type="PANTHER" id="PTHR24421:SF10">
    <property type="entry name" value="NITRATE_NITRITE SENSOR PROTEIN NARQ"/>
    <property type="match status" value="1"/>
</dbReference>
<feature type="region of interest" description="Disordered" evidence="19">
    <location>
        <begin position="46"/>
        <end position="77"/>
    </location>
</feature>
<evidence type="ECO:0000256" key="12">
    <source>
        <dbReference type="ARBA" id="ARBA00022777"/>
    </source>
</evidence>
<name>A0A5C6FSS3_9PLAN</name>
<keyword evidence="12 22" id="KW-0418">Kinase</keyword>
<gene>
    <name evidence="22" type="primary">liaS_1</name>
    <name evidence="22" type="ORF">V7x_01020</name>
</gene>
<keyword evidence="13" id="KW-0067">ATP-binding</keyword>
<dbReference type="InterPro" id="IPR036890">
    <property type="entry name" value="HATPase_C_sf"/>
</dbReference>
<evidence type="ECO:0000256" key="17">
    <source>
        <dbReference type="ARBA" id="ARBA00024827"/>
    </source>
</evidence>
<evidence type="ECO:0000256" key="15">
    <source>
        <dbReference type="ARBA" id="ARBA00023012"/>
    </source>
</evidence>
<dbReference type="OrthoDB" id="9797605at2"/>
<dbReference type="InterPro" id="IPR050482">
    <property type="entry name" value="Sensor_HK_TwoCompSys"/>
</dbReference>
<evidence type="ECO:0000256" key="9">
    <source>
        <dbReference type="ARBA" id="ARBA00022679"/>
    </source>
</evidence>
<dbReference type="SMART" id="SM00387">
    <property type="entry name" value="HATPase_c"/>
    <property type="match status" value="1"/>
</dbReference>
<evidence type="ECO:0000256" key="19">
    <source>
        <dbReference type="SAM" id="MobiDB-lite"/>
    </source>
</evidence>
<comment type="function">
    <text evidence="17">Member of the two-component regulatory system NreB/NreC involved in the control of dissimilatory nitrate/nitrite reduction in response to oxygen. NreB functions as a direct oxygen sensor histidine kinase which is autophosphorylated, in the absence of oxygen, probably at the conserved histidine residue, and transfers its phosphate group probably to a conserved aspartate residue of NreC. NreB/NreC activates the expression of the nitrate (narGHJI) and nitrite (nir) reductase operons, as well as the putative nitrate transporter gene narT.</text>
</comment>
<evidence type="ECO:0000256" key="4">
    <source>
        <dbReference type="ARBA" id="ARBA00012438"/>
    </source>
</evidence>
<keyword evidence="15" id="KW-0902">Two-component regulatory system</keyword>
<keyword evidence="11" id="KW-0547">Nucleotide-binding</keyword>
<comment type="catalytic activity">
    <reaction evidence="1">
        <text>ATP + protein L-histidine = ADP + protein N-phospho-L-histidine.</text>
        <dbReference type="EC" id="2.7.13.3"/>
    </reaction>
</comment>
<evidence type="ECO:0000256" key="20">
    <source>
        <dbReference type="SAM" id="Phobius"/>
    </source>
</evidence>
<dbReference type="RefSeq" id="WP_146410222.1">
    <property type="nucleotide sequence ID" value="NZ_SJPZ01000001.1"/>
</dbReference>
<comment type="subcellular location">
    <subcellularLocation>
        <location evidence="3">Cytoplasm</location>
    </subcellularLocation>
</comment>
<dbReference type="Gene3D" id="3.30.565.10">
    <property type="entry name" value="Histidine kinase-like ATPase, C-terminal domain"/>
    <property type="match status" value="1"/>
</dbReference>
<dbReference type="SUPFAM" id="SSF55874">
    <property type="entry name" value="ATPase domain of HSP90 chaperone/DNA topoisomerase II/histidine kinase"/>
    <property type="match status" value="1"/>
</dbReference>
<dbReference type="CDD" id="cd16917">
    <property type="entry name" value="HATPase_UhpB-NarQ-NarX-like"/>
    <property type="match status" value="1"/>
</dbReference>
<dbReference type="EC" id="2.7.13.3" evidence="4"/>